<sequence length="155" mass="17291">MKERLDPHTASPKAIKAMLKLEDYTHHCGLEHALVELVKIRASQINGCAYCLDMHTRDARSAGESEQRLYVLSAWTESPLYSERERAALAWTEALTRIADSGVPDAVYNQAREHFSEEELVNLSLLVGGINIWNRLAVAFHRQHPMEPAGLGAVG</sequence>
<organism evidence="2 3">
    <name type="scientific">Parahaliea mediterranea</name>
    <dbReference type="NCBI Taxonomy" id="651086"/>
    <lineage>
        <taxon>Bacteria</taxon>
        <taxon>Pseudomonadati</taxon>
        <taxon>Pseudomonadota</taxon>
        <taxon>Gammaproteobacteria</taxon>
        <taxon>Cellvibrionales</taxon>
        <taxon>Halieaceae</taxon>
        <taxon>Parahaliea</taxon>
    </lineage>
</organism>
<name>A0A939IML6_9GAMM</name>
<gene>
    <name evidence="2" type="ORF">JYP50_13675</name>
</gene>
<evidence type="ECO:0000313" key="3">
    <source>
        <dbReference type="Proteomes" id="UP000664303"/>
    </source>
</evidence>
<dbReference type="GO" id="GO:0051920">
    <property type="term" value="F:peroxiredoxin activity"/>
    <property type="evidence" value="ECO:0007669"/>
    <property type="project" value="InterPro"/>
</dbReference>
<feature type="domain" description="Carboxymuconolactone decarboxylase-like" evidence="1">
    <location>
        <begin position="14"/>
        <end position="94"/>
    </location>
</feature>
<dbReference type="EMBL" id="JAFKCZ010000009">
    <property type="protein sequence ID" value="MBN7797655.1"/>
    <property type="molecule type" value="Genomic_DNA"/>
</dbReference>
<proteinExistence type="predicted"/>
<dbReference type="SUPFAM" id="SSF69118">
    <property type="entry name" value="AhpD-like"/>
    <property type="match status" value="1"/>
</dbReference>
<evidence type="ECO:0000259" key="1">
    <source>
        <dbReference type="Pfam" id="PF02627"/>
    </source>
</evidence>
<keyword evidence="3" id="KW-1185">Reference proteome</keyword>
<comment type="caution">
    <text evidence="2">The sequence shown here is derived from an EMBL/GenBank/DDBJ whole genome shotgun (WGS) entry which is preliminary data.</text>
</comment>
<dbReference type="NCBIfam" id="TIGR00778">
    <property type="entry name" value="ahpD_dom"/>
    <property type="match status" value="1"/>
</dbReference>
<dbReference type="InterPro" id="IPR003779">
    <property type="entry name" value="CMD-like"/>
</dbReference>
<dbReference type="PANTHER" id="PTHR34846">
    <property type="entry name" value="4-CARBOXYMUCONOLACTONE DECARBOXYLASE FAMILY PROTEIN (AFU_ORTHOLOGUE AFUA_6G11590)"/>
    <property type="match status" value="1"/>
</dbReference>
<dbReference type="Pfam" id="PF02627">
    <property type="entry name" value="CMD"/>
    <property type="match status" value="1"/>
</dbReference>
<dbReference type="InterPro" id="IPR004675">
    <property type="entry name" value="AhpD_core"/>
</dbReference>
<dbReference type="PANTHER" id="PTHR34846:SF10">
    <property type="entry name" value="CYTOPLASMIC PROTEIN"/>
    <property type="match status" value="1"/>
</dbReference>
<dbReference type="AlphaFoldDB" id="A0A939IML6"/>
<dbReference type="InterPro" id="IPR029032">
    <property type="entry name" value="AhpD-like"/>
</dbReference>
<accession>A0A939IML6</accession>
<evidence type="ECO:0000313" key="2">
    <source>
        <dbReference type="EMBL" id="MBN7797655.1"/>
    </source>
</evidence>
<dbReference type="RefSeq" id="WP_206561105.1">
    <property type="nucleotide sequence ID" value="NZ_JAFKCZ010000009.1"/>
</dbReference>
<protein>
    <submittedName>
        <fullName evidence="2">Carboxymuconolactone decarboxylase family protein</fullName>
    </submittedName>
</protein>
<dbReference type="Proteomes" id="UP000664303">
    <property type="component" value="Unassembled WGS sequence"/>
</dbReference>
<reference evidence="2" key="1">
    <citation type="submission" date="2021-02" db="EMBL/GenBank/DDBJ databases">
        <title>PHA producing bacteria isolated from coastal sediment in Guangdong, Shenzhen.</title>
        <authorList>
            <person name="Zheng W."/>
            <person name="Yu S."/>
            <person name="Huang Y."/>
        </authorList>
    </citation>
    <scope>NUCLEOTIDE SEQUENCE</scope>
    <source>
        <strain evidence="2">TN14-10</strain>
    </source>
</reference>
<dbReference type="Gene3D" id="1.20.1290.10">
    <property type="entry name" value="AhpD-like"/>
    <property type="match status" value="1"/>
</dbReference>